<dbReference type="EMBL" id="JBDFQZ010000013">
    <property type="protein sequence ID" value="KAK9670176.1"/>
    <property type="molecule type" value="Genomic_DNA"/>
</dbReference>
<dbReference type="Proteomes" id="UP001443914">
    <property type="component" value="Unassembled WGS sequence"/>
</dbReference>
<dbReference type="EMBL" id="JBDFQZ010000013">
    <property type="protein sequence ID" value="KAK9670177.1"/>
    <property type="molecule type" value="Genomic_DNA"/>
</dbReference>
<dbReference type="InterPro" id="IPR025753">
    <property type="entry name" value="AAA_N_dom"/>
</dbReference>
<dbReference type="GO" id="GO:0016887">
    <property type="term" value="F:ATP hydrolysis activity"/>
    <property type="evidence" value="ECO:0007669"/>
    <property type="project" value="InterPro"/>
</dbReference>
<feature type="domain" description="AAA+ ATPase" evidence="6">
    <location>
        <begin position="258"/>
        <end position="401"/>
    </location>
</feature>
<dbReference type="SMART" id="SM00382">
    <property type="entry name" value="AAA"/>
    <property type="match status" value="1"/>
</dbReference>
<dbReference type="CDD" id="cd19510">
    <property type="entry name" value="RecA-like_BCS1"/>
    <property type="match status" value="1"/>
</dbReference>
<dbReference type="Gene3D" id="6.10.280.40">
    <property type="match status" value="1"/>
</dbReference>
<accession>A0AAW1H225</accession>
<evidence type="ECO:0000256" key="1">
    <source>
        <dbReference type="ARBA" id="ARBA00001946"/>
    </source>
</evidence>
<evidence type="ECO:0000313" key="8">
    <source>
        <dbReference type="Proteomes" id="UP001443914"/>
    </source>
</evidence>
<dbReference type="Pfam" id="PF00004">
    <property type="entry name" value="AAA"/>
    <property type="match status" value="1"/>
</dbReference>
<dbReference type="Gene3D" id="3.40.50.300">
    <property type="entry name" value="P-loop containing nucleotide triphosphate hydrolases"/>
    <property type="match status" value="1"/>
</dbReference>
<comment type="catalytic activity">
    <reaction evidence="5">
        <text>ATP + H2O = ADP + phosphate + H(+)</text>
        <dbReference type="Rhea" id="RHEA:13065"/>
        <dbReference type="ChEBI" id="CHEBI:15377"/>
        <dbReference type="ChEBI" id="CHEBI:15378"/>
        <dbReference type="ChEBI" id="CHEBI:30616"/>
        <dbReference type="ChEBI" id="CHEBI:43474"/>
        <dbReference type="ChEBI" id="CHEBI:456216"/>
    </reaction>
</comment>
<organism evidence="7 8">
    <name type="scientific">Saponaria officinalis</name>
    <name type="common">Common soapwort</name>
    <name type="synonym">Lychnis saponaria</name>
    <dbReference type="NCBI Taxonomy" id="3572"/>
    <lineage>
        <taxon>Eukaryota</taxon>
        <taxon>Viridiplantae</taxon>
        <taxon>Streptophyta</taxon>
        <taxon>Embryophyta</taxon>
        <taxon>Tracheophyta</taxon>
        <taxon>Spermatophyta</taxon>
        <taxon>Magnoliopsida</taxon>
        <taxon>eudicotyledons</taxon>
        <taxon>Gunneridae</taxon>
        <taxon>Pentapetalae</taxon>
        <taxon>Caryophyllales</taxon>
        <taxon>Caryophyllaceae</taxon>
        <taxon>Caryophylleae</taxon>
        <taxon>Saponaria</taxon>
    </lineage>
</organism>
<comment type="similarity">
    <text evidence="2">Belongs to the AAA ATPase family. BCS1 subfamily.</text>
</comment>
<evidence type="ECO:0000256" key="2">
    <source>
        <dbReference type="ARBA" id="ARBA00007448"/>
    </source>
</evidence>
<dbReference type="AlphaFoldDB" id="A0AAW1H225"/>
<comment type="caution">
    <text evidence="7">The sequence shown here is derived from an EMBL/GenBank/DDBJ whole genome shotgun (WGS) entry which is preliminary data.</text>
</comment>
<evidence type="ECO:0000313" key="7">
    <source>
        <dbReference type="EMBL" id="KAK9670177.1"/>
    </source>
</evidence>
<dbReference type="InterPro" id="IPR058017">
    <property type="entry name" value="At3g28540-like_C"/>
</dbReference>
<dbReference type="InterPro" id="IPR003959">
    <property type="entry name" value="ATPase_AAA_core"/>
</dbReference>
<evidence type="ECO:0000256" key="3">
    <source>
        <dbReference type="ARBA" id="ARBA00022801"/>
    </source>
</evidence>
<evidence type="ECO:0000256" key="5">
    <source>
        <dbReference type="ARBA" id="ARBA00049360"/>
    </source>
</evidence>
<dbReference type="InterPro" id="IPR003593">
    <property type="entry name" value="AAA+_ATPase"/>
</dbReference>
<dbReference type="Pfam" id="PF14363">
    <property type="entry name" value="AAA_assoc"/>
    <property type="match status" value="1"/>
</dbReference>
<keyword evidence="4" id="KW-0460">Magnesium</keyword>
<dbReference type="PANTHER" id="PTHR23070">
    <property type="entry name" value="BCS1 AAA-TYPE ATPASE"/>
    <property type="match status" value="1"/>
</dbReference>
<evidence type="ECO:0000259" key="6">
    <source>
        <dbReference type="SMART" id="SM00382"/>
    </source>
</evidence>
<sequence>MNSFIGGTTLAMFSASSLFSVYASLTALFTLIQQFYHQFIPKQLRNYVTLKIEEWFTKSSTSPTLFTLIVEQFEDGDEDKLNQVYKACEAYLATKLKSTSSRLKISRLVKKGHVSFMLAQGEKYSEEFKGITLNWRFVNDDAHNYKAADDDNRSNGARLANKYFELSFDPDYKDQVFESYLPYILKLYDDLSEMKRDLLLYSLDCGFGKAGGWRSVKFKHPFTFDALAMEPEMKRAVIEDLDRFISRREFYRKVGRAWKRGYLLYGPPGTGKSSLIAAMANYLKFDIYDLQLSSVLNDSALRRLLLSTTNKSILVIEDIDCSLTLADRQLQIVDEKDGHYSGSDMVSQVSLSGLLNFIDGLWSSCGDERIFIFTTNHKEKLDPALLRPGRMDMHIHMSYLTMSSFKTLASNYLSLKGDQHRLYGEIEELLEETDVTPAQVAEELIRSDSADIALSGLVDMLKKRKSKNLGRWDYAENGNVKAYNN</sequence>
<dbReference type="GO" id="GO:0005524">
    <property type="term" value="F:ATP binding"/>
    <property type="evidence" value="ECO:0007669"/>
    <property type="project" value="InterPro"/>
</dbReference>
<gene>
    <name evidence="7" type="ORF">RND81_13G183400</name>
</gene>
<comment type="cofactor">
    <cofactor evidence="1">
        <name>Mg(2+)</name>
        <dbReference type="ChEBI" id="CHEBI:18420"/>
    </cofactor>
</comment>
<proteinExistence type="inferred from homology"/>
<dbReference type="InterPro" id="IPR027417">
    <property type="entry name" value="P-loop_NTPase"/>
</dbReference>
<dbReference type="InterPro" id="IPR050747">
    <property type="entry name" value="Mitochondrial_chaperone_BCS1"/>
</dbReference>
<dbReference type="GO" id="GO:0006950">
    <property type="term" value="P:response to stress"/>
    <property type="evidence" value="ECO:0007669"/>
    <property type="project" value="UniProtKB-ARBA"/>
</dbReference>
<dbReference type="Pfam" id="PF25568">
    <property type="entry name" value="AAA_lid_At3g28540"/>
    <property type="match status" value="1"/>
</dbReference>
<protein>
    <recommendedName>
        <fullName evidence="6">AAA+ ATPase domain-containing protein</fullName>
    </recommendedName>
</protein>
<keyword evidence="8" id="KW-1185">Reference proteome</keyword>
<name>A0AAW1H225_SAPOF</name>
<keyword evidence="3" id="KW-0378">Hydrolase</keyword>
<reference evidence="7 8" key="1">
    <citation type="submission" date="2024-03" db="EMBL/GenBank/DDBJ databases">
        <title>WGS assembly of Saponaria officinalis var. Norfolk2.</title>
        <authorList>
            <person name="Jenkins J."/>
            <person name="Shu S."/>
            <person name="Grimwood J."/>
            <person name="Barry K."/>
            <person name="Goodstein D."/>
            <person name="Schmutz J."/>
            <person name="Leebens-Mack J."/>
            <person name="Osbourn A."/>
        </authorList>
    </citation>
    <scope>NUCLEOTIDE SEQUENCE [LARGE SCALE GENOMIC DNA]</scope>
    <source>
        <strain evidence="8">cv. Norfolk2</strain>
        <strain evidence="7">JIC</strain>
        <tissue evidence="7">Leaf</tissue>
    </source>
</reference>
<dbReference type="SUPFAM" id="SSF52540">
    <property type="entry name" value="P-loop containing nucleoside triphosphate hydrolases"/>
    <property type="match status" value="1"/>
</dbReference>
<evidence type="ECO:0000256" key="4">
    <source>
        <dbReference type="ARBA" id="ARBA00022842"/>
    </source>
</evidence>